<protein>
    <submittedName>
        <fullName evidence="2">Uncharacterized protein</fullName>
    </submittedName>
</protein>
<evidence type="ECO:0000256" key="1">
    <source>
        <dbReference type="SAM" id="Phobius"/>
    </source>
</evidence>
<keyword evidence="1" id="KW-1133">Transmembrane helix</keyword>
<dbReference type="Proteomes" id="UP000800035">
    <property type="component" value="Unassembled WGS sequence"/>
</dbReference>
<proteinExistence type="predicted"/>
<sequence length="224" mass="25120">MASFILRCILAFVIVMWSIRVCIKVVAFATVQAQEHLWVSFWYAMRMPWRYALEMTHRLPLYDLGPWLPAALGRHGLSLHAMGRVSAALQRLGPSLHAALERVRPWISAVTEQLGLWLSVTLKRLGPWLSAALEQLEPWLSAALDRQGLSLHAQEEEAIERYTNMAMVPFVVMVVVSPILSELALGLSCLAYAVQKVFLKATRNPIQLLLVTTMTVCLVVFADA</sequence>
<accession>A0A6A5UC83</accession>
<gene>
    <name evidence="2" type="ORF">CC80DRAFT_543747</name>
</gene>
<keyword evidence="3" id="KW-1185">Reference proteome</keyword>
<evidence type="ECO:0000313" key="3">
    <source>
        <dbReference type="Proteomes" id="UP000800035"/>
    </source>
</evidence>
<dbReference type="EMBL" id="ML976981">
    <property type="protein sequence ID" value="KAF1961402.1"/>
    <property type="molecule type" value="Genomic_DNA"/>
</dbReference>
<organism evidence="2 3">
    <name type="scientific">Byssothecium circinans</name>
    <dbReference type="NCBI Taxonomy" id="147558"/>
    <lineage>
        <taxon>Eukaryota</taxon>
        <taxon>Fungi</taxon>
        <taxon>Dikarya</taxon>
        <taxon>Ascomycota</taxon>
        <taxon>Pezizomycotina</taxon>
        <taxon>Dothideomycetes</taxon>
        <taxon>Pleosporomycetidae</taxon>
        <taxon>Pleosporales</taxon>
        <taxon>Massarineae</taxon>
        <taxon>Massarinaceae</taxon>
        <taxon>Byssothecium</taxon>
    </lineage>
</organism>
<feature type="transmembrane region" description="Helical" evidence="1">
    <location>
        <begin position="170"/>
        <end position="194"/>
    </location>
</feature>
<feature type="transmembrane region" description="Helical" evidence="1">
    <location>
        <begin position="206"/>
        <end position="222"/>
    </location>
</feature>
<evidence type="ECO:0000313" key="2">
    <source>
        <dbReference type="EMBL" id="KAF1961402.1"/>
    </source>
</evidence>
<keyword evidence="1" id="KW-0812">Transmembrane</keyword>
<name>A0A6A5UC83_9PLEO</name>
<dbReference type="AlphaFoldDB" id="A0A6A5UC83"/>
<keyword evidence="1" id="KW-0472">Membrane</keyword>
<reference evidence="2" key="1">
    <citation type="journal article" date="2020" name="Stud. Mycol.">
        <title>101 Dothideomycetes genomes: a test case for predicting lifestyles and emergence of pathogens.</title>
        <authorList>
            <person name="Haridas S."/>
            <person name="Albert R."/>
            <person name="Binder M."/>
            <person name="Bloem J."/>
            <person name="Labutti K."/>
            <person name="Salamov A."/>
            <person name="Andreopoulos B."/>
            <person name="Baker S."/>
            <person name="Barry K."/>
            <person name="Bills G."/>
            <person name="Bluhm B."/>
            <person name="Cannon C."/>
            <person name="Castanera R."/>
            <person name="Culley D."/>
            <person name="Daum C."/>
            <person name="Ezra D."/>
            <person name="Gonzalez J."/>
            <person name="Henrissat B."/>
            <person name="Kuo A."/>
            <person name="Liang C."/>
            <person name="Lipzen A."/>
            <person name="Lutzoni F."/>
            <person name="Magnuson J."/>
            <person name="Mondo S."/>
            <person name="Nolan M."/>
            <person name="Ohm R."/>
            <person name="Pangilinan J."/>
            <person name="Park H.-J."/>
            <person name="Ramirez L."/>
            <person name="Alfaro M."/>
            <person name="Sun H."/>
            <person name="Tritt A."/>
            <person name="Yoshinaga Y."/>
            <person name="Zwiers L.-H."/>
            <person name="Turgeon B."/>
            <person name="Goodwin S."/>
            <person name="Spatafora J."/>
            <person name="Crous P."/>
            <person name="Grigoriev I."/>
        </authorList>
    </citation>
    <scope>NUCLEOTIDE SEQUENCE</scope>
    <source>
        <strain evidence="2">CBS 675.92</strain>
    </source>
</reference>